<keyword evidence="3 5" id="KW-1133">Transmembrane helix</keyword>
<dbReference type="AlphaFoldDB" id="A0A0F9RIA2"/>
<evidence type="ECO:0000256" key="5">
    <source>
        <dbReference type="SAM" id="Phobius"/>
    </source>
</evidence>
<feature type="transmembrane region" description="Helical" evidence="5">
    <location>
        <begin position="28"/>
        <end position="51"/>
    </location>
</feature>
<feature type="domain" description="3-oxo-5-alpha-steroid 4-dehydrogenase C-terminal" evidence="6">
    <location>
        <begin position="8"/>
        <end position="73"/>
    </location>
</feature>
<dbReference type="EMBL" id="LAZR01000852">
    <property type="protein sequence ID" value="KKN56225.1"/>
    <property type="molecule type" value="Genomic_DNA"/>
</dbReference>
<sequence>MGITVNGINLYLQARWIYSYSPPYTIDLLLNPLFIIGIVIFISGIAMNLHLDYNIRNLRQMGETRYKFPDGGMLR</sequence>
<dbReference type="InterPro" id="IPR001104">
    <property type="entry name" value="3-oxo-5_a-steroid_4-DH_C"/>
</dbReference>
<reference evidence="7" key="1">
    <citation type="journal article" date="2015" name="Nature">
        <title>Complex archaea that bridge the gap between prokaryotes and eukaryotes.</title>
        <authorList>
            <person name="Spang A."/>
            <person name="Saw J.H."/>
            <person name="Jorgensen S.L."/>
            <person name="Zaremba-Niedzwiedzka K."/>
            <person name="Martijn J."/>
            <person name="Lind A.E."/>
            <person name="van Eijk R."/>
            <person name="Schleper C."/>
            <person name="Guy L."/>
            <person name="Ettema T.J."/>
        </authorList>
    </citation>
    <scope>NUCLEOTIDE SEQUENCE</scope>
</reference>
<protein>
    <recommendedName>
        <fullName evidence="6">3-oxo-5-alpha-steroid 4-dehydrogenase C-terminal domain-containing protein</fullName>
    </recommendedName>
</protein>
<evidence type="ECO:0000256" key="2">
    <source>
        <dbReference type="ARBA" id="ARBA00022692"/>
    </source>
</evidence>
<accession>A0A0F9RIA2</accession>
<dbReference type="PROSITE" id="PS50244">
    <property type="entry name" value="S5A_REDUCTASE"/>
    <property type="match status" value="1"/>
</dbReference>
<evidence type="ECO:0000256" key="1">
    <source>
        <dbReference type="ARBA" id="ARBA00004141"/>
    </source>
</evidence>
<evidence type="ECO:0000256" key="4">
    <source>
        <dbReference type="ARBA" id="ARBA00023136"/>
    </source>
</evidence>
<dbReference type="Pfam" id="PF02544">
    <property type="entry name" value="Steroid_dh"/>
    <property type="match status" value="1"/>
</dbReference>
<comment type="subcellular location">
    <subcellularLocation>
        <location evidence="1">Membrane</location>
        <topology evidence="1">Multi-pass membrane protein</topology>
    </subcellularLocation>
</comment>
<comment type="caution">
    <text evidence="7">The sequence shown here is derived from an EMBL/GenBank/DDBJ whole genome shotgun (WGS) entry which is preliminary data.</text>
</comment>
<evidence type="ECO:0000259" key="6">
    <source>
        <dbReference type="Pfam" id="PF02544"/>
    </source>
</evidence>
<dbReference type="GO" id="GO:0016627">
    <property type="term" value="F:oxidoreductase activity, acting on the CH-CH group of donors"/>
    <property type="evidence" value="ECO:0007669"/>
    <property type="project" value="InterPro"/>
</dbReference>
<keyword evidence="2 5" id="KW-0812">Transmembrane</keyword>
<organism evidence="7">
    <name type="scientific">marine sediment metagenome</name>
    <dbReference type="NCBI Taxonomy" id="412755"/>
    <lineage>
        <taxon>unclassified sequences</taxon>
        <taxon>metagenomes</taxon>
        <taxon>ecological metagenomes</taxon>
    </lineage>
</organism>
<keyword evidence="4 5" id="KW-0472">Membrane</keyword>
<proteinExistence type="predicted"/>
<name>A0A0F9RIA2_9ZZZZ</name>
<evidence type="ECO:0000313" key="7">
    <source>
        <dbReference type="EMBL" id="KKN56225.1"/>
    </source>
</evidence>
<dbReference type="GO" id="GO:0016020">
    <property type="term" value="C:membrane"/>
    <property type="evidence" value="ECO:0007669"/>
    <property type="project" value="UniProtKB-SubCell"/>
</dbReference>
<dbReference type="GO" id="GO:0006629">
    <property type="term" value="P:lipid metabolic process"/>
    <property type="evidence" value="ECO:0007669"/>
    <property type="project" value="InterPro"/>
</dbReference>
<gene>
    <name evidence="7" type="ORF">LCGC14_0574320</name>
</gene>
<evidence type="ECO:0000256" key="3">
    <source>
        <dbReference type="ARBA" id="ARBA00022989"/>
    </source>
</evidence>